<keyword evidence="4" id="KW-1185">Reference proteome</keyword>
<reference evidence="2 4" key="1">
    <citation type="submission" date="2016-05" db="EMBL/GenBank/DDBJ databases">
        <title>Comparative analysis of secretome profiles of manganese(II)-oxidizing ascomycete fungi.</title>
        <authorList>
            <consortium name="DOE Joint Genome Institute"/>
            <person name="Zeiner C.A."/>
            <person name="Purvine S.O."/>
            <person name="Zink E.M."/>
            <person name="Wu S."/>
            <person name="Pasa-Tolic L."/>
            <person name="Chaput D.L."/>
            <person name="Haridas S."/>
            <person name="Grigoriev I.V."/>
            <person name="Santelli C.M."/>
            <person name="Hansel C.M."/>
        </authorList>
    </citation>
    <scope>NUCLEOTIDE SEQUENCE [LARGE SCALE GENOMIC DNA]</scope>
    <source>
        <strain evidence="2 4">SRC1lrK2f</strain>
    </source>
</reference>
<feature type="chain" id="PRO_5040569720" evidence="1">
    <location>
        <begin position="19"/>
        <end position="77"/>
    </location>
</feature>
<evidence type="ECO:0000313" key="4">
    <source>
        <dbReference type="Proteomes" id="UP000077248"/>
    </source>
</evidence>
<evidence type="ECO:0000313" key="3">
    <source>
        <dbReference type="EMBL" id="RYN73352.1"/>
    </source>
</evidence>
<evidence type="ECO:0000313" key="5">
    <source>
        <dbReference type="Proteomes" id="UP000291422"/>
    </source>
</evidence>
<dbReference type="VEuPathDB" id="FungiDB:CC77DRAFT_1060800"/>
<dbReference type="EMBL" id="KV441477">
    <property type="protein sequence ID" value="OAG21102.1"/>
    <property type="molecule type" value="Genomic_DNA"/>
</dbReference>
<reference evidence="5" key="2">
    <citation type="journal article" date="2019" name="bioRxiv">
        <title>Genomics, evolutionary history and diagnostics of the Alternaria alternata species group including apple and Asian pear pathotypes.</title>
        <authorList>
            <person name="Armitage A.D."/>
            <person name="Cockerton H.M."/>
            <person name="Sreenivasaprasad S."/>
            <person name="Woodhall J.W."/>
            <person name="Lane C.R."/>
            <person name="Harrison R.J."/>
            <person name="Clarkson J.P."/>
        </authorList>
    </citation>
    <scope>NUCLEOTIDE SEQUENCE [LARGE SCALE GENOMIC DNA]</scope>
    <source>
        <strain evidence="5">FERA 1177</strain>
    </source>
</reference>
<evidence type="ECO:0000313" key="2">
    <source>
        <dbReference type="EMBL" id="OAG21102.1"/>
    </source>
</evidence>
<evidence type="ECO:0000256" key="1">
    <source>
        <dbReference type="SAM" id="SignalP"/>
    </source>
</evidence>
<dbReference type="GeneID" id="29113954"/>
<feature type="signal peptide" evidence="1">
    <location>
        <begin position="1"/>
        <end position="18"/>
    </location>
</feature>
<sequence>MQFSIISIVAALAATATATYVPTNGTATSGAYYPTGTGAAAPTGARPTSTLPFTGGAANIGSSALGLIVAGGVAIML</sequence>
<dbReference type="RefSeq" id="XP_018386523.1">
    <property type="nucleotide sequence ID" value="XM_018528360.1"/>
</dbReference>
<dbReference type="KEGG" id="aalt:CC77DRAFT_1060800"/>
<keyword evidence="1" id="KW-0732">Signal</keyword>
<dbReference type="EMBL" id="PDXD01000021">
    <property type="protein sequence ID" value="RYN73352.1"/>
    <property type="molecule type" value="Genomic_DNA"/>
</dbReference>
<organism evidence="2 4">
    <name type="scientific">Alternaria alternata</name>
    <name type="common">Alternaria rot fungus</name>
    <name type="synonym">Torula alternata</name>
    <dbReference type="NCBI Taxonomy" id="5599"/>
    <lineage>
        <taxon>Eukaryota</taxon>
        <taxon>Fungi</taxon>
        <taxon>Dikarya</taxon>
        <taxon>Ascomycota</taxon>
        <taxon>Pezizomycotina</taxon>
        <taxon>Dothideomycetes</taxon>
        <taxon>Pleosporomycetidae</taxon>
        <taxon>Pleosporales</taxon>
        <taxon>Pleosporineae</taxon>
        <taxon>Pleosporaceae</taxon>
        <taxon>Alternaria</taxon>
        <taxon>Alternaria sect. Alternaria</taxon>
        <taxon>Alternaria alternata complex</taxon>
    </lineage>
</organism>
<accession>A0A177DQ05</accession>
<dbReference type="Proteomes" id="UP000077248">
    <property type="component" value="Unassembled WGS sequence"/>
</dbReference>
<gene>
    <name evidence="3" type="ORF">AA0117_g7694</name>
    <name evidence="2" type="ORF">CC77DRAFT_1060800</name>
</gene>
<name>A0A177DQ05_ALTAL</name>
<dbReference type="AlphaFoldDB" id="A0A177DQ05"/>
<dbReference type="OMA" id="FEGAAHQ"/>
<protein>
    <submittedName>
        <fullName evidence="2">Uncharacterized protein</fullName>
    </submittedName>
</protein>
<reference evidence="3" key="3">
    <citation type="journal article" date="2019" name="J. ISSAAS">
        <title>Genomics, evolutionary history and diagnostics of the Alternaria alternata species group including apple and Asian pear pathotypes.</title>
        <authorList>
            <person name="Armitage A.D."/>
            <person name="Cockerton H.M."/>
            <person name="Sreenivasaprasad S."/>
            <person name="Woodhall J."/>
            <person name="Lane C."/>
            <person name="Harrison R.J."/>
            <person name="Clarkson J.P."/>
        </authorList>
    </citation>
    <scope>NUCLEOTIDE SEQUENCE</scope>
    <source>
        <strain evidence="3">FERA 1177</strain>
    </source>
</reference>
<proteinExistence type="predicted"/>
<dbReference type="Proteomes" id="UP000291422">
    <property type="component" value="Unassembled WGS sequence"/>
</dbReference>